<organism evidence="2 3">
    <name type="scientific">Cryobacterium glaciale</name>
    <dbReference type="NCBI Taxonomy" id="1259145"/>
    <lineage>
        <taxon>Bacteria</taxon>
        <taxon>Bacillati</taxon>
        <taxon>Actinomycetota</taxon>
        <taxon>Actinomycetes</taxon>
        <taxon>Micrococcales</taxon>
        <taxon>Microbacteriaceae</taxon>
        <taxon>Cryobacterium</taxon>
    </lineage>
</organism>
<dbReference type="Proteomes" id="UP000298173">
    <property type="component" value="Unassembled WGS sequence"/>
</dbReference>
<dbReference type="OrthoDB" id="7506349at2"/>
<accession>A0A4R8V535</accession>
<dbReference type="AlphaFoldDB" id="A0A4R8V535"/>
<evidence type="ECO:0000313" key="3">
    <source>
        <dbReference type="Proteomes" id="UP000298173"/>
    </source>
</evidence>
<feature type="domain" description="Tetracyclin repressor-like C-terminal group 31" evidence="1">
    <location>
        <begin position="9"/>
        <end position="65"/>
    </location>
</feature>
<comment type="caution">
    <text evidence="2">The sequence shown here is derived from an EMBL/GenBank/DDBJ whole genome shotgun (WGS) entry which is preliminary data.</text>
</comment>
<evidence type="ECO:0000313" key="2">
    <source>
        <dbReference type="EMBL" id="TFB77322.1"/>
    </source>
</evidence>
<sequence>MAYSSRVYRPEQWSRAALAGLGAPDPKTAAVALMAFGEGLILHRLTVDEGAEIRPAVALVVRACLASPTP</sequence>
<dbReference type="Gene3D" id="1.10.357.10">
    <property type="entry name" value="Tetracycline Repressor, domain 2"/>
    <property type="match status" value="1"/>
</dbReference>
<evidence type="ECO:0000259" key="1">
    <source>
        <dbReference type="Pfam" id="PF17940"/>
    </source>
</evidence>
<name>A0A4R8V535_9MICO</name>
<protein>
    <recommendedName>
        <fullName evidence="1">Tetracyclin repressor-like C-terminal group 31 domain-containing protein</fullName>
    </recommendedName>
</protein>
<dbReference type="RefSeq" id="WP_134501134.1">
    <property type="nucleotide sequence ID" value="NZ_SOEY01000002.1"/>
</dbReference>
<dbReference type="EMBL" id="SOEY01000002">
    <property type="protein sequence ID" value="TFB77322.1"/>
    <property type="molecule type" value="Genomic_DNA"/>
</dbReference>
<proteinExistence type="predicted"/>
<dbReference type="Pfam" id="PF17940">
    <property type="entry name" value="TetR_C_31"/>
    <property type="match status" value="1"/>
</dbReference>
<dbReference type="InterPro" id="IPR041583">
    <property type="entry name" value="TetR_C_31"/>
</dbReference>
<keyword evidence="3" id="KW-1185">Reference proteome</keyword>
<gene>
    <name evidence="2" type="ORF">E3O06_00780</name>
</gene>
<reference evidence="2 3" key="1">
    <citation type="submission" date="2019-03" db="EMBL/GenBank/DDBJ databases">
        <title>Genomics of glacier-inhabiting Cryobacterium strains.</title>
        <authorList>
            <person name="Liu Q."/>
            <person name="Xin Y.-H."/>
        </authorList>
    </citation>
    <scope>NUCLEOTIDE SEQUENCE [LARGE SCALE GENOMIC DNA]</scope>
    <source>
        <strain evidence="2 3">HLT2-23</strain>
    </source>
</reference>